<evidence type="ECO:0000313" key="10">
    <source>
        <dbReference type="Proteomes" id="UP001596052"/>
    </source>
</evidence>
<organism evidence="9 10">
    <name type="scientific">Prosthecobacter fluviatilis</name>
    <dbReference type="NCBI Taxonomy" id="445931"/>
    <lineage>
        <taxon>Bacteria</taxon>
        <taxon>Pseudomonadati</taxon>
        <taxon>Verrucomicrobiota</taxon>
        <taxon>Verrucomicrobiia</taxon>
        <taxon>Verrucomicrobiales</taxon>
        <taxon>Verrucomicrobiaceae</taxon>
        <taxon>Prosthecobacter</taxon>
    </lineage>
</organism>
<comment type="subunit">
    <text evidence="7">Monomer.</text>
</comment>
<keyword evidence="5 7" id="KW-0057">Aromatic amino acid biosynthesis</keyword>
<comment type="caution">
    <text evidence="7">Lacks conserved residue(s) required for the propagation of feature annotation.</text>
</comment>
<accession>A0ABW0KLD6</accession>
<feature type="binding site" evidence="7">
    <location>
        <position position="175"/>
    </location>
    <ligand>
        <name>3-phosphoshikimate</name>
        <dbReference type="ChEBI" id="CHEBI:145989"/>
    </ligand>
</feature>
<dbReference type="PROSITE" id="PS00885">
    <property type="entry name" value="EPSP_SYNTHASE_2"/>
    <property type="match status" value="1"/>
</dbReference>
<dbReference type="Gene3D" id="3.65.10.10">
    <property type="entry name" value="Enolpyruvate transferase domain"/>
    <property type="match status" value="2"/>
</dbReference>
<name>A0ABW0KLD6_9BACT</name>
<keyword evidence="7" id="KW-0963">Cytoplasm</keyword>
<evidence type="ECO:0000256" key="4">
    <source>
        <dbReference type="ARBA" id="ARBA00022679"/>
    </source>
</evidence>
<evidence type="ECO:0000259" key="8">
    <source>
        <dbReference type="Pfam" id="PF00275"/>
    </source>
</evidence>
<keyword evidence="4 7" id="KW-0808">Transferase</keyword>
<feature type="binding site" evidence="7">
    <location>
        <position position="347"/>
    </location>
    <ligand>
        <name>3-phosphoshikimate</name>
        <dbReference type="ChEBI" id="CHEBI:145989"/>
    </ligand>
</feature>
<keyword evidence="3 7" id="KW-0028">Amino-acid biosynthesis</keyword>
<feature type="binding site" evidence="7">
    <location>
        <position position="22"/>
    </location>
    <ligand>
        <name>3-phosphoshikimate</name>
        <dbReference type="ChEBI" id="CHEBI:145989"/>
    </ligand>
</feature>
<dbReference type="RefSeq" id="WP_377162421.1">
    <property type="nucleotide sequence ID" value="NZ_JBHSMQ010000001.1"/>
</dbReference>
<comment type="subcellular location">
    <subcellularLocation>
        <location evidence="7">Cytoplasm</location>
    </subcellularLocation>
</comment>
<keyword evidence="10" id="KW-1185">Reference proteome</keyword>
<evidence type="ECO:0000256" key="5">
    <source>
        <dbReference type="ARBA" id="ARBA00023141"/>
    </source>
</evidence>
<dbReference type="PIRSF" id="PIRSF000505">
    <property type="entry name" value="EPSPS"/>
    <property type="match status" value="1"/>
</dbReference>
<evidence type="ECO:0000256" key="1">
    <source>
        <dbReference type="ARBA" id="ARBA00004811"/>
    </source>
</evidence>
<dbReference type="PANTHER" id="PTHR21090">
    <property type="entry name" value="AROM/DEHYDROQUINATE SYNTHASE"/>
    <property type="match status" value="1"/>
</dbReference>
<evidence type="ECO:0000256" key="3">
    <source>
        <dbReference type="ARBA" id="ARBA00022605"/>
    </source>
</evidence>
<dbReference type="Pfam" id="PF00275">
    <property type="entry name" value="EPSP_synthase"/>
    <property type="match status" value="1"/>
</dbReference>
<dbReference type="InterPro" id="IPR006264">
    <property type="entry name" value="EPSP_synthase"/>
</dbReference>
<comment type="function">
    <text evidence="7">Catalyzes the transfer of the enolpyruvyl moiety of phosphoenolpyruvate (PEP) to the 5-hydroxyl of shikimate-3-phosphate (S3P) to produce enolpyruvyl shikimate-3-phosphate and inorganic phosphate.</text>
</comment>
<feature type="binding site" evidence="7">
    <location>
        <position position="351"/>
    </location>
    <ligand>
        <name>phosphoenolpyruvate</name>
        <dbReference type="ChEBI" id="CHEBI:58702"/>
    </ligand>
</feature>
<reference evidence="10" key="1">
    <citation type="journal article" date="2019" name="Int. J. Syst. Evol. Microbiol.">
        <title>The Global Catalogue of Microorganisms (GCM) 10K type strain sequencing project: providing services to taxonomists for standard genome sequencing and annotation.</title>
        <authorList>
            <consortium name="The Broad Institute Genomics Platform"/>
            <consortium name="The Broad Institute Genome Sequencing Center for Infectious Disease"/>
            <person name="Wu L."/>
            <person name="Ma J."/>
        </authorList>
    </citation>
    <scope>NUCLEOTIDE SEQUENCE [LARGE SCALE GENOMIC DNA]</scope>
    <source>
        <strain evidence="10">CGMCC 4.1469</strain>
    </source>
</reference>
<dbReference type="NCBIfam" id="TIGR01356">
    <property type="entry name" value="aroA"/>
    <property type="match status" value="1"/>
</dbReference>
<dbReference type="SUPFAM" id="SSF55205">
    <property type="entry name" value="EPT/RTPC-like"/>
    <property type="match status" value="1"/>
</dbReference>
<evidence type="ECO:0000256" key="7">
    <source>
        <dbReference type="HAMAP-Rule" id="MF_00210"/>
    </source>
</evidence>
<feature type="binding site" evidence="7">
    <location>
        <position position="173"/>
    </location>
    <ligand>
        <name>3-phosphoshikimate</name>
        <dbReference type="ChEBI" id="CHEBI:145989"/>
    </ligand>
</feature>
<feature type="active site" description="Proton acceptor" evidence="7">
    <location>
        <position position="320"/>
    </location>
</feature>
<comment type="similarity">
    <text evidence="2 7">Belongs to the EPSP synthase family.</text>
</comment>
<gene>
    <name evidence="7 9" type="primary">aroA</name>
    <name evidence="9" type="ORF">ACFQDI_00880</name>
</gene>
<feature type="binding site" evidence="7">
    <location>
        <position position="100"/>
    </location>
    <ligand>
        <name>phosphoenolpyruvate</name>
        <dbReference type="ChEBI" id="CHEBI:58702"/>
    </ligand>
</feature>
<comment type="caution">
    <text evidence="9">The sequence shown here is derived from an EMBL/GenBank/DDBJ whole genome shotgun (WGS) entry which is preliminary data.</text>
</comment>
<feature type="binding site" evidence="7">
    <location>
        <position position="22"/>
    </location>
    <ligand>
        <name>phosphoenolpyruvate</name>
        <dbReference type="ChEBI" id="CHEBI:58702"/>
    </ligand>
</feature>
<dbReference type="EC" id="2.5.1.19" evidence="7"/>
<proteinExistence type="inferred from homology"/>
<feature type="binding site" evidence="7">
    <location>
        <position position="393"/>
    </location>
    <ligand>
        <name>phosphoenolpyruvate</name>
        <dbReference type="ChEBI" id="CHEBI:58702"/>
    </ligand>
</feature>
<dbReference type="GO" id="GO:0003866">
    <property type="term" value="F:3-phosphoshikimate 1-carboxyvinyltransferase activity"/>
    <property type="evidence" value="ECO:0007669"/>
    <property type="project" value="UniProtKB-EC"/>
</dbReference>
<evidence type="ECO:0000256" key="6">
    <source>
        <dbReference type="ARBA" id="ARBA00044633"/>
    </source>
</evidence>
<dbReference type="CDD" id="cd01556">
    <property type="entry name" value="EPSP_synthase"/>
    <property type="match status" value="1"/>
</dbReference>
<dbReference type="InterPro" id="IPR013792">
    <property type="entry name" value="RNA3'P_cycl/enolpyr_Trfase_a/b"/>
</dbReference>
<dbReference type="HAMAP" id="MF_00210">
    <property type="entry name" value="EPSP_synth"/>
    <property type="match status" value="1"/>
</dbReference>
<feature type="binding site" evidence="7">
    <location>
        <position position="320"/>
    </location>
    <ligand>
        <name>3-phosphoshikimate</name>
        <dbReference type="ChEBI" id="CHEBI:145989"/>
    </ligand>
</feature>
<dbReference type="PROSITE" id="PS00104">
    <property type="entry name" value="EPSP_SYNTHASE_1"/>
    <property type="match status" value="1"/>
</dbReference>
<dbReference type="PANTHER" id="PTHR21090:SF5">
    <property type="entry name" value="PENTAFUNCTIONAL AROM POLYPEPTIDE"/>
    <property type="match status" value="1"/>
</dbReference>
<dbReference type="InterPro" id="IPR023193">
    <property type="entry name" value="EPSP_synthase_CS"/>
</dbReference>
<dbReference type="EMBL" id="JBHSMQ010000001">
    <property type="protein sequence ID" value="MFC5453391.1"/>
    <property type="molecule type" value="Genomic_DNA"/>
</dbReference>
<evidence type="ECO:0000256" key="2">
    <source>
        <dbReference type="ARBA" id="ARBA00009948"/>
    </source>
</evidence>
<dbReference type="InterPro" id="IPR036968">
    <property type="entry name" value="Enolpyruvate_Tfrase_sf"/>
</dbReference>
<feature type="binding site" evidence="7">
    <location>
        <position position="175"/>
    </location>
    <ligand>
        <name>phosphoenolpyruvate</name>
        <dbReference type="ChEBI" id="CHEBI:58702"/>
    </ligand>
</feature>
<protein>
    <recommendedName>
        <fullName evidence="7">3-phosphoshikimate 1-carboxyvinyltransferase</fullName>
        <ecNumber evidence="7">2.5.1.19</ecNumber>
    </recommendedName>
    <alternativeName>
        <fullName evidence="7">5-enolpyruvylshikimate-3-phosphate synthase</fullName>
        <shortName evidence="7">EPSP synthase</shortName>
        <shortName evidence="7">EPSPS</shortName>
    </alternativeName>
</protein>
<evidence type="ECO:0000313" key="9">
    <source>
        <dbReference type="EMBL" id="MFC5453391.1"/>
    </source>
</evidence>
<feature type="domain" description="Enolpyruvate transferase" evidence="8">
    <location>
        <begin position="9"/>
        <end position="428"/>
    </location>
</feature>
<feature type="binding site" evidence="7">
    <location>
        <position position="27"/>
    </location>
    <ligand>
        <name>3-phosphoshikimate</name>
        <dbReference type="ChEBI" id="CHEBI:145989"/>
    </ligand>
</feature>
<sequence length="460" mass="48294">MASLTSKKLKSIPAEITVPGDKSISHRSAMFAGLAKGTTIIDGFLPSEDCLCTVHAMQALGATMEPLEEVEGVGLVKLAITGNGMKLKAPEKPVDCGNSGTTIRLLSGILAGQDFKTELFGDASLSKRPMKRVADPLGQMGAKITGQGEKICAPLTIEGSALKSIYYKLPVASAQVKSAILLAGLYAAGKTTVVEPVATRNHTERLFSHFGIKWLREDDCVSVYGGQEPKANDITVPGDISSAAFWMVAAAASPGSQITLKNVGLNPTRTGIITVLLRMGAQVTNSETHSEGEPRGNITVRGGDLNATVIGGAEIPNVIDELPILAVAAALARGKTLIRDASELRVKETDRIAAVASNLRLMGVTVTEHPDGMEIEGGAKLHGATLPCYGDHRIAMAFLVAGMFAEGTTTLEGAECISTSYPGFERHLDLFLNGDAGARPIPVVSSVPQPLVDKMNRDKS</sequence>
<comment type="catalytic activity">
    <reaction evidence="6">
        <text>3-phosphoshikimate + phosphoenolpyruvate = 5-O-(1-carboxyvinyl)-3-phosphoshikimate + phosphate</text>
        <dbReference type="Rhea" id="RHEA:21256"/>
        <dbReference type="ChEBI" id="CHEBI:43474"/>
        <dbReference type="ChEBI" id="CHEBI:57701"/>
        <dbReference type="ChEBI" id="CHEBI:58702"/>
        <dbReference type="ChEBI" id="CHEBI:145989"/>
        <dbReference type="EC" id="2.5.1.19"/>
    </reaction>
    <physiologicalReaction direction="left-to-right" evidence="6">
        <dbReference type="Rhea" id="RHEA:21257"/>
    </physiologicalReaction>
</comment>
<dbReference type="Proteomes" id="UP001596052">
    <property type="component" value="Unassembled WGS sequence"/>
</dbReference>
<feature type="binding site" evidence="7">
    <location>
        <position position="23"/>
    </location>
    <ligand>
        <name>3-phosphoshikimate</name>
        <dbReference type="ChEBI" id="CHEBI:145989"/>
    </ligand>
</feature>
<dbReference type="InterPro" id="IPR001986">
    <property type="entry name" value="Enolpyruvate_Tfrase_dom"/>
</dbReference>
<comment type="pathway">
    <text evidence="1 7">Metabolic intermediate biosynthesis; chorismate biosynthesis; chorismate from D-erythrose 4-phosphate and phosphoenolpyruvate: step 6/7.</text>
</comment>
<feature type="binding site" evidence="7">
    <location>
        <position position="128"/>
    </location>
    <ligand>
        <name>phosphoenolpyruvate</name>
        <dbReference type="ChEBI" id="CHEBI:58702"/>
    </ligand>
</feature>